<dbReference type="InterPro" id="IPR001841">
    <property type="entry name" value="Znf_RING"/>
</dbReference>
<protein>
    <recommendedName>
        <fullName evidence="14">RING-type domain-containing protein</fullName>
    </recommendedName>
</protein>
<evidence type="ECO:0000256" key="4">
    <source>
        <dbReference type="ARBA" id="ARBA00022771"/>
    </source>
</evidence>
<sequence length="641" mass="71903">MEHSMISFRNTSQYSAGGPSACGLASVNAVRTVLMSHSSSRSIRSVLNQEETAMSIMAICQYWNSNEHLDVHDILNLPLFKCQLETVEVEDNQSTLGNFRKLTRSLSRGGACAAVVTRSPEIVSVISIPAQGDDNGFIVIFDSHPRPKHPLGAAFLIFYSPDDAATYLSNLFQVDASIMRDNNWQTQMLSRYSAHILQARSFSEEEGKKAVYDANISLLKLSVAIKEASTKEEEVQLNLSKLRQELERQREARHQAASAEADANRKLQALRKELADAREFAESLSDIGPFQAPKPVGQPQPPVYSPSGGQSNRQAVDNQPKPTFSGSEAEEYERVRLAGLAAKAAEQRQKWQSEQQIIKQEAQAEAERRDAEAARLEFARQQAKREIELRDLQLAAELQREEESIVVQHARLLDMEDTGFNCDICSEHWSIGMMSKVDSCGHAICRECMVGYVKSQLDERRWPVVCPLCRAESTKGAKHGEITREVCENAGADEDLITKWRDIELASVSVTVECPTCKKVFPIVTEDYNETEMLWCPHQDCEAYWCKTCSQLGERGQKHTCDGQAEFDRYRDSQKDVRSCPGCKTYIVRNTGCRHMTCIAPGCNTHFCDSCGENIIKSQDRTAIDAALQDHYRRCSLFDGY</sequence>
<dbReference type="PROSITE" id="PS51873">
    <property type="entry name" value="TRIAD"/>
    <property type="match status" value="1"/>
</dbReference>
<evidence type="ECO:0000259" key="11">
    <source>
        <dbReference type="PROSITE" id="PS51873"/>
    </source>
</evidence>
<proteinExistence type="predicted"/>
<evidence type="ECO:0000256" key="8">
    <source>
        <dbReference type="SAM" id="Coils"/>
    </source>
</evidence>
<dbReference type="GO" id="GO:0016567">
    <property type="term" value="P:protein ubiquitination"/>
    <property type="evidence" value="ECO:0007669"/>
    <property type="project" value="InterPro"/>
</dbReference>
<evidence type="ECO:0000256" key="3">
    <source>
        <dbReference type="ARBA" id="ARBA00022737"/>
    </source>
</evidence>
<evidence type="ECO:0000256" key="7">
    <source>
        <dbReference type="PROSITE-ProRule" id="PRU00175"/>
    </source>
</evidence>
<evidence type="ECO:0000256" key="1">
    <source>
        <dbReference type="ARBA" id="ARBA00022679"/>
    </source>
</evidence>
<evidence type="ECO:0000256" key="2">
    <source>
        <dbReference type="ARBA" id="ARBA00022723"/>
    </source>
</evidence>
<evidence type="ECO:0000256" key="6">
    <source>
        <dbReference type="ARBA" id="ARBA00022833"/>
    </source>
</evidence>
<dbReference type="GO" id="GO:0004842">
    <property type="term" value="F:ubiquitin-protein transferase activity"/>
    <property type="evidence" value="ECO:0007669"/>
    <property type="project" value="InterPro"/>
</dbReference>
<dbReference type="PROSITE" id="PS50089">
    <property type="entry name" value="ZF_RING_2"/>
    <property type="match status" value="1"/>
</dbReference>
<feature type="domain" description="RING-type" evidence="11">
    <location>
        <begin position="418"/>
        <end position="641"/>
    </location>
</feature>
<dbReference type="InterPro" id="IPR044066">
    <property type="entry name" value="TRIAD_supradom"/>
</dbReference>
<evidence type="ECO:0000259" key="10">
    <source>
        <dbReference type="PROSITE" id="PS50089"/>
    </source>
</evidence>
<dbReference type="SUPFAM" id="SSF57850">
    <property type="entry name" value="RING/U-box"/>
    <property type="match status" value="2"/>
</dbReference>
<dbReference type="InterPro" id="IPR031127">
    <property type="entry name" value="E3_UB_ligase_RBR"/>
</dbReference>
<dbReference type="InterPro" id="IPR017907">
    <property type="entry name" value="Znf_RING_CS"/>
</dbReference>
<keyword evidence="6" id="KW-0862">Zinc</keyword>
<dbReference type="EMBL" id="KN824283">
    <property type="protein sequence ID" value="KIM31026.1"/>
    <property type="molecule type" value="Genomic_DNA"/>
</dbReference>
<evidence type="ECO:0000313" key="12">
    <source>
        <dbReference type="EMBL" id="KIM31026.1"/>
    </source>
</evidence>
<keyword evidence="4 7" id="KW-0863">Zinc-finger</keyword>
<feature type="domain" description="RING-type" evidence="10">
    <location>
        <begin position="422"/>
        <end position="470"/>
    </location>
</feature>
<organism evidence="12 13">
    <name type="scientific">Serendipita vermifera MAFF 305830</name>
    <dbReference type="NCBI Taxonomy" id="933852"/>
    <lineage>
        <taxon>Eukaryota</taxon>
        <taxon>Fungi</taxon>
        <taxon>Dikarya</taxon>
        <taxon>Basidiomycota</taxon>
        <taxon>Agaricomycotina</taxon>
        <taxon>Agaricomycetes</taxon>
        <taxon>Sebacinales</taxon>
        <taxon>Serendipitaceae</taxon>
        <taxon>Serendipita</taxon>
    </lineage>
</organism>
<dbReference type="Proteomes" id="UP000054097">
    <property type="component" value="Unassembled WGS sequence"/>
</dbReference>
<keyword evidence="3" id="KW-0677">Repeat</keyword>
<dbReference type="Gene3D" id="3.30.40.10">
    <property type="entry name" value="Zinc/RING finger domain, C3HC4 (zinc finger)"/>
    <property type="match status" value="1"/>
</dbReference>
<accession>A0A0C3BHS0</accession>
<feature type="coiled-coil region" evidence="8">
    <location>
        <begin position="354"/>
        <end position="384"/>
    </location>
</feature>
<keyword evidence="1" id="KW-0808">Transferase</keyword>
<dbReference type="SMART" id="SM00184">
    <property type="entry name" value="RING"/>
    <property type="match status" value="1"/>
</dbReference>
<dbReference type="GO" id="GO:0008270">
    <property type="term" value="F:zinc ion binding"/>
    <property type="evidence" value="ECO:0007669"/>
    <property type="project" value="UniProtKB-KW"/>
</dbReference>
<dbReference type="PANTHER" id="PTHR11685">
    <property type="entry name" value="RBR FAMILY RING FINGER AND IBR DOMAIN-CONTAINING"/>
    <property type="match status" value="1"/>
</dbReference>
<feature type="compositionally biased region" description="Polar residues" evidence="9">
    <location>
        <begin position="307"/>
        <end position="326"/>
    </location>
</feature>
<dbReference type="Gene3D" id="1.20.120.1750">
    <property type="match status" value="1"/>
</dbReference>
<evidence type="ECO:0000256" key="9">
    <source>
        <dbReference type="SAM" id="MobiDB-lite"/>
    </source>
</evidence>
<keyword evidence="8" id="KW-0175">Coiled coil</keyword>
<feature type="region of interest" description="Disordered" evidence="9">
    <location>
        <begin position="287"/>
        <end position="330"/>
    </location>
</feature>
<reference evidence="13" key="2">
    <citation type="submission" date="2015-01" db="EMBL/GenBank/DDBJ databases">
        <title>Evolutionary Origins and Diversification of the Mycorrhizal Mutualists.</title>
        <authorList>
            <consortium name="DOE Joint Genome Institute"/>
            <consortium name="Mycorrhizal Genomics Consortium"/>
            <person name="Kohler A."/>
            <person name="Kuo A."/>
            <person name="Nagy L.G."/>
            <person name="Floudas D."/>
            <person name="Copeland A."/>
            <person name="Barry K.W."/>
            <person name="Cichocki N."/>
            <person name="Veneault-Fourrey C."/>
            <person name="LaButti K."/>
            <person name="Lindquist E.A."/>
            <person name="Lipzen A."/>
            <person name="Lundell T."/>
            <person name="Morin E."/>
            <person name="Murat C."/>
            <person name="Riley R."/>
            <person name="Ohm R."/>
            <person name="Sun H."/>
            <person name="Tunlid A."/>
            <person name="Henrissat B."/>
            <person name="Grigoriev I.V."/>
            <person name="Hibbett D.S."/>
            <person name="Martin F."/>
        </authorList>
    </citation>
    <scope>NUCLEOTIDE SEQUENCE [LARGE SCALE GENOMIC DNA]</scope>
    <source>
        <strain evidence="13">MAFF 305830</strain>
    </source>
</reference>
<evidence type="ECO:0000313" key="13">
    <source>
        <dbReference type="Proteomes" id="UP000054097"/>
    </source>
</evidence>
<dbReference type="AlphaFoldDB" id="A0A0C3BHS0"/>
<dbReference type="STRING" id="933852.A0A0C3BHS0"/>
<gene>
    <name evidence="12" type="ORF">M408DRAFT_65506</name>
</gene>
<dbReference type="PROSITE" id="PS00518">
    <property type="entry name" value="ZF_RING_1"/>
    <property type="match status" value="1"/>
</dbReference>
<reference evidence="12 13" key="1">
    <citation type="submission" date="2014-04" db="EMBL/GenBank/DDBJ databases">
        <authorList>
            <consortium name="DOE Joint Genome Institute"/>
            <person name="Kuo A."/>
            <person name="Zuccaro A."/>
            <person name="Kohler A."/>
            <person name="Nagy L.G."/>
            <person name="Floudas D."/>
            <person name="Copeland A."/>
            <person name="Barry K.W."/>
            <person name="Cichocki N."/>
            <person name="Veneault-Fourrey C."/>
            <person name="LaButti K."/>
            <person name="Lindquist E.A."/>
            <person name="Lipzen A."/>
            <person name="Lundell T."/>
            <person name="Morin E."/>
            <person name="Murat C."/>
            <person name="Sun H."/>
            <person name="Tunlid A."/>
            <person name="Henrissat B."/>
            <person name="Grigoriev I.V."/>
            <person name="Hibbett D.S."/>
            <person name="Martin F."/>
            <person name="Nordberg H.P."/>
            <person name="Cantor M.N."/>
            <person name="Hua S.X."/>
        </authorList>
    </citation>
    <scope>NUCLEOTIDE SEQUENCE [LARGE SCALE GENOMIC DNA]</scope>
    <source>
        <strain evidence="12 13">MAFF 305830</strain>
    </source>
</reference>
<keyword evidence="13" id="KW-1185">Reference proteome</keyword>
<keyword evidence="5" id="KW-0833">Ubl conjugation pathway</keyword>
<name>A0A0C3BHS0_SERVB</name>
<dbReference type="InterPro" id="IPR013083">
    <property type="entry name" value="Znf_RING/FYVE/PHD"/>
</dbReference>
<dbReference type="HOGENOM" id="CLU_011917_1_0_1"/>
<evidence type="ECO:0000256" key="5">
    <source>
        <dbReference type="ARBA" id="ARBA00022786"/>
    </source>
</evidence>
<feature type="coiled-coil region" evidence="8">
    <location>
        <begin position="225"/>
        <end position="287"/>
    </location>
</feature>
<evidence type="ECO:0008006" key="14">
    <source>
        <dbReference type="Google" id="ProtNLM"/>
    </source>
</evidence>
<keyword evidence="2" id="KW-0479">Metal-binding</keyword>
<dbReference type="OrthoDB" id="1431934at2759"/>